<keyword evidence="2" id="KW-1185">Reference proteome</keyword>
<dbReference type="Gene3D" id="3.40.50.11780">
    <property type="match status" value="2"/>
</dbReference>
<protein>
    <recommendedName>
        <fullName evidence="3">Phage tail protein</fullName>
    </recommendedName>
</protein>
<evidence type="ECO:0000313" key="2">
    <source>
        <dbReference type="Proteomes" id="UP001499895"/>
    </source>
</evidence>
<comment type="caution">
    <text evidence="1">The sequence shown here is derived from an EMBL/GenBank/DDBJ whole genome shotgun (WGS) entry which is preliminary data.</text>
</comment>
<evidence type="ECO:0000313" key="1">
    <source>
        <dbReference type="EMBL" id="GAA0451799.1"/>
    </source>
</evidence>
<dbReference type="EMBL" id="BAAAHB010000008">
    <property type="protein sequence ID" value="GAA0451799.1"/>
    <property type="molecule type" value="Genomic_DNA"/>
</dbReference>
<dbReference type="PANTHER" id="PTHR35861:SF1">
    <property type="entry name" value="PHAGE TAIL SHEATH PROTEIN"/>
    <property type="match status" value="1"/>
</dbReference>
<sequence length="678" mass="70844">MTPPTATAYPSPDPGLGVPSVPGVHLARDVGEAPRHGVRMDVCAFAGVAPRGPAWDPAHDPALDGSRLAAGRARSSAVPVESWAEYEELFGGYGAPGLLAHAVAGFFAQGGRRAYVVRVVPRRPAPAPEPPARAGLTFGREVRDGRGSRLRLLARSEGVWGDLLTATLAFATKALLPVPEVDGRTLVLAPGTDIPVGTLLRLSPREGAKELRGVAAITRRPARDGTGWERLAVFDAPVPGPLRSVEEVTGTLEVVDADPARRRRERFTDLGLTAAHPRWLGAELATGSRLVETPAGTEAISPADARLVAAGTHLTSPGADRSALVTPEDFFGPESADPEAPPEGLDALRGLPDCANIVVPDLYVPAEVPPEENVSAPGTFAGASFAPCVRLRGSGPTRRARTELPGLLFDAGAPGEPAAVAALQRRVVSFAERANMVALLDVPPGLPPRDVLIWRASFDSSHAMACHGWLRVPDPRADRTDRTVAVPAAPYAAGVLAAAEHARGLPYGPAGTPLAGVVGVAEGPGGTTPADGGTLGTLHRAGVNVCLLDRDGVRITAARTLARDPAWRQLSVRRTVTFLERTLEQRLAWAAFEPDDDLLRARVRVAVEHLLLDLFAAGAFAGSVPAESFSVRVPPVDTAGGAGLLCEIGVAPGAPLEFLLVRVFRADGELTLRTETGT</sequence>
<proteinExistence type="predicted"/>
<gene>
    <name evidence="1" type="ORF">GCM10009544_13230</name>
</gene>
<name>A0ABN0ZLB6_9ACTN</name>
<dbReference type="InterPro" id="IPR052042">
    <property type="entry name" value="Tail_sheath_structural"/>
</dbReference>
<accession>A0ABN0ZLB6</accession>
<evidence type="ECO:0008006" key="3">
    <source>
        <dbReference type="Google" id="ProtNLM"/>
    </source>
</evidence>
<reference evidence="1 2" key="1">
    <citation type="journal article" date="2019" name="Int. J. Syst. Evol. Microbiol.">
        <title>The Global Catalogue of Microorganisms (GCM) 10K type strain sequencing project: providing services to taxonomists for standard genome sequencing and annotation.</title>
        <authorList>
            <consortium name="The Broad Institute Genomics Platform"/>
            <consortium name="The Broad Institute Genome Sequencing Center for Infectious Disease"/>
            <person name="Wu L."/>
            <person name="Ma J."/>
        </authorList>
    </citation>
    <scope>NUCLEOTIDE SEQUENCE [LARGE SCALE GENOMIC DNA]</scope>
    <source>
        <strain evidence="1 2">JCM 10649</strain>
    </source>
</reference>
<dbReference type="Proteomes" id="UP001499895">
    <property type="component" value="Unassembled WGS sequence"/>
</dbReference>
<organism evidence="1 2">
    <name type="scientific">Streptomyces stramineus</name>
    <dbReference type="NCBI Taxonomy" id="173861"/>
    <lineage>
        <taxon>Bacteria</taxon>
        <taxon>Bacillati</taxon>
        <taxon>Actinomycetota</taxon>
        <taxon>Actinomycetes</taxon>
        <taxon>Kitasatosporales</taxon>
        <taxon>Streptomycetaceae</taxon>
        <taxon>Streptomyces</taxon>
    </lineage>
</organism>
<dbReference type="PANTHER" id="PTHR35861">
    <property type="match status" value="1"/>
</dbReference>
<dbReference type="RefSeq" id="WP_344087053.1">
    <property type="nucleotide sequence ID" value="NZ_BAAAHB010000008.1"/>
</dbReference>